<dbReference type="InterPro" id="IPR033131">
    <property type="entry name" value="Pectinesterase_Asp_AS"/>
</dbReference>
<dbReference type="SUPFAM" id="SSF101148">
    <property type="entry name" value="Plant invertase/pectin methylesterase inhibitor"/>
    <property type="match status" value="1"/>
</dbReference>
<dbReference type="Gene3D" id="2.160.20.10">
    <property type="entry name" value="Single-stranded right-handed beta-helix, Pectin lyase-like"/>
    <property type="match status" value="1"/>
</dbReference>
<gene>
    <name evidence="11" type="ORF">MANES_02G011700</name>
</gene>
<keyword evidence="5" id="KW-0134">Cell wall</keyword>
<feature type="chain" id="PRO_5011819015" description="Pectinesterase" evidence="9">
    <location>
        <begin position="22"/>
        <end position="541"/>
    </location>
</feature>
<evidence type="ECO:0000256" key="3">
    <source>
        <dbReference type="ARBA" id="ARBA00006027"/>
    </source>
</evidence>
<evidence type="ECO:0000259" key="10">
    <source>
        <dbReference type="SMART" id="SM00856"/>
    </source>
</evidence>
<dbReference type="GO" id="GO:0046910">
    <property type="term" value="F:pectinesterase inhibitor activity"/>
    <property type="evidence" value="ECO:0000318"/>
    <property type="project" value="GO_Central"/>
</dbReference>
<protein>
    <recommendedName>
        <fullName evidence="9">Pectinesterase</fullName>
        <ecNumber evidence="9">3.1.1.11</ecNumber>
    </recommendedName>
</protein>
<evidence type="ECO:0000256" key="4">
    <source>
        <dbReference type="ARBA" id="ARBA00007786"/>
    </source>
</evidence>
<dbReference type="STRING" id="3983.A0A2C9W9W6"/>
<comment type="similarity">
    <text evidence="3">In the N-terminal section; belongs to the PMEI family.</text>
</comment>
<evidence type="ECO:0000313" key="11">
    <source>
        <dbReference type="EMBL" id="OAY56380.1"/>
    </source>
</evidence>
<dbReference type="GO" id="GO:0030599">
    <property type="term" value="F:pectinesterase activity"/>
    <property type="evidence" value="ECO:0000318"/>
    <property type="project" value="GO_Central"/>
</dbReference>
<reference evidence="11" key="1">
    <citation type="submission" date="2016-02" db="EMBL/GenBank/DDBJ databases">
        <title>WGS assembly of Manihot esculenta.</title>
        <authorList>
            <person name="Bredeson J.V."/>
            <person name="Prochnik S.E."/>
            <person name="Lyons J.B."/>
            <person name="Schmutz J."/>
            <person name="Grimwood J."/>
            <person name="Vrebalov J."/>
            <person name="Bart R.S."/>
            <person name="Amuge T."/>
            <person name="Ferguson M.E."/>
            <person name="Green R."/>
            <person name="Putnam N."/>
            <person name="Stites J."/>
            <person name="Rounsley S."/>
            <person name="Rokhsar D.S."/>
        </authorList>
    </citation>
    <scope>NUCLEOTIDE SEQUENCE [LARGE SCALE GENOMIC DNA]</scope>
    <source>
        <tissue evidence="11">Leaf</tissue>
    </source>
</reference>
<dbReference type="EMBL" id="CM004388">
    <property type="protein sequence ID" value="OAY56380.1"/>
    <property type="molecule type" value="Genomic_DNA"/>
</dbReference>
<dbReference type="Gene3D" id="1.20.140.40">
    <property type="entry name" value="Invertase/pectin methylesterase inhibitor family protein"/>
    <property type="match status" value="1"/>
</dbReference>
<dbReference type="InterPro" id="IPR000070">
    <property type="entry name" value="Pectinesterase_cat"/>
</dbReference>
<dbReference type="InterPro" id="IPR012334">
    <property type="entry name" value="Pectin_lyas_fold"/>
</dbReference>
<dbReference type="SMART" id="SM00856">
    <property type="entry name" value="PMEI"/>
    <property type="match status" value="1"/>
</dbReference>
<evidence type="ECO:0000256" key="1">
    <source>
        <dbReference type="ARBA" id="ARBA00004191"/>
    </source>
</evidence>
<dbReference type="AlphaFoldDB" id="A0A2C9W9W6"/>
<organism evidence="11">
    <name type="scientific">Manihot esculenta</name>
    <name type="common">Cassava</name>
    <name type="synonym">Jatropha manihot</name>
    <dbReference type="NCBI Taxonomy" id="3983"/>
    <lineage>
        <taxon>Eukaryota</taxon>
        <taxon>Viridiplantae</taxon>
        <taxon>Streptophyta</taxon>
        <taxon>Embryophyta</taxon>
        <taxon>Tracheophyta</taxon>
        <taxon>Spermatophyta</taxon>
        <taxon>Magnoliopsida</taxon>
        <taxon>eudicotyledons</taxon>
        <taxon>Gunneridae</taxon>
        <taxon>Pentapetalae</taxon>
        <taxon>rosids</taxon>
        <taxon>fabids</taxon>
        <taxon>Malpighiales</taxon>
        <taxon>Euphorbiaceae</taxon>
        <taxon>Crotonoideae</taxon>
        <taxon>Manihoteae</taxon>
        <taxon>Manihot</taxon>
    </lineage>
</organism>
<dbReference type="UniPathway" id="UPA00545">
    <property type="reaction ID" value="UER00823"/>
</dbReference>
<comment type="catalytic activity">
    <reaction evidence="9">
        <text>[(1-&gt;4)-alpha-D-galacturonosyl methyl ester](n) + n H2O = [(1-&gt;4)-alpha-D-galacturonosyl](n) + n methanol + n H(+)</text>
        <dbReference type="Rhea" id="RHEA:22380"/>
        <dbReference type="Rhea" id="RHEA-COMP:14570"/>
        <dbReference type="Rhea" id="RHEA-COMP:14573"/>
        <dbReference type="ChEBI" id="CHEBI:15377"/>
        <dbReference type="ChEBI" id="CHEBI:15378"/>
        <dbReference type="ChEBI" id="CHEBI:17790"/>
        <dbReference type="ChEBI" id="CHEBI:140522"/>
        <dbReference type="ChEBI" id="CHEBI:140523"/>
        <dbReference type="EC" id="3.1.1.11"/>
    </reaction>
</comment>
<name>A0A2C9W9W6_MANES</name>
<evidence type="ECO:0000256" key="2">
    <source>
        <dbReference type="ARBA" id="ARBA00005184"/>
    </source>
</evidence>
<dbReference type="InterPro" id="IPR011050">
    <property type="entry name" value="Pectin_lyase_fold/virulence"/>
</dbReference>
<dbReference type="InterPro" id="IPR006501">
    <property type="entry name" value="Pectinesterase_inhib_dom"/>
</dbReference>
<dbReference type="PANTHER" id="PTHR31707">
    <property type="entry name" value="PECTINESTERASE"/>
    <property type="match status" value="1"/>
</dbReference>
<dbReference type="FunFam" id="2.160.20.10:FF:000001">
    <property type="entry name" value="Pectinesterase"/>
    <property type="match status" value="1"/>
</dbReference>
<comment type="pathway">
    <text evidence="2 9">Glycan metabolism; pectin degradation; 2-dehydro-3-deoxy-D-gluconate from pectin: step 1/5.</text>
</comment>
<evidence type="ECO:0000256" key="9">
    <source>
        <dbReference type="RuleBase" id="RU000589"/>
    </source>
</evidence>
<dbReference type="SUPFAM" id="SSF51126">
    <property type="entry name" value="Pectin lyase-like"/>
    <property type="match status" value="1"/>
</dbReference>
<dbReference type="Pfam" id="PF01095">
    <property type="entry name" value="Pectinesterase"/>
    <property type="match status" value="1"/>
</dbReference>
<keyword evidence="7 9" id="KW-0063">Aspartyl esterase</keyword>
<dbReference type="Pfam" id="PF04043">
    <property type="entry name" value="PMEI"/>
    <property type="match status" value="1"/>
</dbReference>
<dbReference type="EC" id="3.1.1.11" evidence="9"/>
<feature type="domain" description="Pectinesterase inhibitor" evidence="10">
    <location>
        <begin position="34"/>
        <end position="186"/>
    </location>
</feature>
<dbReference type="NCBIfam" id="TIGR01614">
    <property type="entry name" value="PME_inhib"/>
    <property type="match status" value="1"/>
</dbReference>
<evidence type="ECO:0000256" key="5">
    <source>
        <dbReference type="ARBA" id="ARBA00022512"/>
    </source>
</evidence>
<comment type="subcellular location">
    <subcellularLocation>
        <location evidence="1">Secreted</location>
        <location evidence="1">Cell wall</location>
    </subcellularLocation>
</comment>
<evidence type="ECO:0000256" key="6">
    <source>
        <dbReference type="ARBA" id="ARBA00022801"/>
    </source>
</evidence>
<dbReference type="InterPro" id="IPR035513">
    <property type="entry name" value="Invertase/methylesterase_inhib"/>
</dbReference>
<dbReference type="CDD" id="cd15798">
    <property type="entry name" value="PMEI-like_3"/>
    <property type="match status" value="1"/>
</dbReference>
<comment type="similarity">
    <text evidence="4">In the C-terminal section; belongs to the pectinesterase family.</text>
</comment>
<keyword evidence="6 9" id="KW-0378">Hydrolase</keyword>
<keyword evidence="5" id="KW-0964">Secreted</keyword>
<evidence type="ECO:0000256" key="8">
    <source>
        <dbReference type="PROSITE-ProRule" id="PRU10040"/>
    </source>
</evidence>
<feature type="active site" evidence="8">
    <location>
        <position position="377"/>
    </location>
</feature>
<proteinExistence type="inferred from homology"/>
<dbReference type="GO" id="GO:0042545">
    <property type="term" value="P:cell wall modification"/>
    <property type="evidence" value="ECO:0007669"/>
    <property type="project" value="UniProtKB-UniRule"/>
</dbReference>
<dbReference type="GO" id="GO:0045490">
    <property type="term" value="P:pectin catabolic process"/>
    <property type="evidence" value="ECO:0007669"/>
    <property type="project" value="UniProtKB-UniRule"/>
</dbReference>
<evidence type="ECO:0000256" key="7">
    <source>
        <dbReference type="ARBA" id="ARBA00023085"/>
    </source>
</evidence>
<feature type="signal peptide" evidence="9">
    <location>
        <begin position="1"/>
        <end position="21"/>
    </location>
</feature>
<accession>A0A2C9W9W6</accession>
<dbReference type="PROSITE" id="PS00503">
    <property type="entry name" value="PECTINESTERASE_2"/>
    <property type="match status" value="1"/>
</dbReference>
<keyword evidence="9" id="KW-0732">Signal</keyword>
<sequence length="541" mass="59339">MASSIVLSLLLLLSPIFFVSTFALGDTSPASVDTHLSSLREFCNGTPYPDACFNSLKLSISINIDTDLISYLLHTLQTAISEVEKLTNLFSSAGGSNDIIEKQRGTIQDCQQLQQITLSKLQRISVSGIQLGDPRKLADARSYLSAALTNKKTCLEGLDSASGPLKSVLINSLTSTYTHVSNSLSMLPKQGPKKGGKNRRLLGFPRWISKKDRLFLQSGTSKYDTSEMIVVAADGSGNFSTITDAIKFAPSRSEYRIFIYLKEGVYKENVEIPANKPNIVLLGDGSDVTFITGSRSVGDGWTTFRSATLGVSGDGFLARDITIDNIAGAEKHQAVALRINADLSAMYKCRINGHQDTLYAHSFRQFYRECEISGTIDYIFGNAAAMFQGCNIISRMPMSGQFTVITAQSRDSPDEDTGFSMQNCSIVATDDLNSAHNSRSVKNYLGRPWQVYSRTVILESFIDGFIDPAGWIPWSDDNPDTDDLYYGEYQNSGGGSGTDDRVNWQGYHLMDDDDADEFTVSNFIAGDEWLDSTSFPYDDGV</sequence>